<dbReference type="InterPro" id="IPR035911">
    <property type="entry name" value="MurE/MurF_N"/>
</dbReference>
<dbReference type="InterPro" id="IPR036565">
    <property type="entry name" value="Mur-like_cat_sf"/>
</dbReference>
<dbReference type="Gene3D" id="3.90.190.20">
    <property type="entry name" value="Mur ligase, C-terminal domain"/>
    <property type="match status" value="1"/>
</dbReference>
<evidence type="ECO:0000256" key="9">
    <source>
        <dbReference type="ARBA" id="ARBA00023316"/>
    </source>
</evidence>
<dbReference type="InterPro" id="IPR051046">
    <property type="entry name" value="MurCDEF_CellWall_CoF430Synth"/>
</dbReference>
<dbReference type="Gene3D" id="3.40.1390.10">
    <property type="entry name" value="MurE/MurF, N-terminal domain"/>
    <property type="match status" value="1"/>
</dbReference>
<keyword evidence="5 10" id="KW-0067">ATP-binding</keyword>
<dbReference type="GO" id="GO:0047480">
    <property type="term" value="F:UDP-N-acetylmuramoyl-tripeptide-D-alanyl-D-alanine ligase activity"/>
    <property type="evidence" value="ECO:0007669"/>
    <property type="project" value="UniProtKB-UniRule"/>
</dbReference>
<gene>
    <name evidence="10 16" type="primary">murF</name>
    <name evidence="16" type="ORF">I0K15_14540</name>
</gene>
<dbReference type="UniPathway" id="UPA00219"/>
<dbReference type="Pfam" id="PF02875">
    <property type="entry name" value="Mur_ligase_C"/>
    <property type="match status" value="1"/>
</dbReference>
<dbReference type="EC" id="6.3.2.10" evidence="10 11"/>
<dbReference type="GO" id="GO:0071555">
    <property type="term" value="P:cell wall organization"/>
    <property type="evidence" value="ECO:0007669"/>
    <property type="project" value="UniProtKB-KW"/>
</dbReference>
<dbReference type="Pfam" id="PF08245">
    <property type="entry name" value="Mur_ligase_M"/>
    <property type="match status" value="1"/>
</dbReference>
<dbReference type="InterPro" id="IPR036615">
    <property type="entry name" value="Mur_ligase_C_dom_sf"/>
</dbReference>
<evidence type="ECO:0000259" key="14">
    <source>
        <dbReference type="Pfam" id="PF02875"/>
    </source>
</evidence>
<dbReference type="PANTHER" id="PTHR43024:SF1">
    <property type="entry name" value="UDP-N-ACETYLMURAMOYL-TRIPEPTIDE--D-ALANYL-D-ALANINE LIGASE"/>
    <property type="match status" value="1"/>
</dbReference>
<evidence type="ECO:0000256" key="4">
    <source>
        <dbReference type="ARBA" id="ARBA00022741"/>
    </source>
</evidence>
<dbReference type="HAMAP" id="MF_02019">
    <property type="entry name" value="MurF"/>
    <property type="match status" value="1"/>
</dbReference>
<comment type="similarity">
    <text evidence="10">Belongs to the MurCDEF family. MurF subfamily.</text>
</comment>
<keyword evidence="4 10" id="KW-0547">Nucleotide-binding</keyword>
<comment type="subcellular location">
    <subcellularLocation>
        <location evidence="10 11">Cytoplasm</location>
    </subcellularLocation>
</comment>
<keyword evidence="17" id="KW-1185">Reference proteome</keyword>
<evidence type="ECO:0000259" key="13">
    <source>
        <dbReference type="Pfam" id="PF01225"/>
    </source>
</evidence>
<feature type="region of interest" description="Disordered" evidence="12">
    <location>
        <begin position="1"/>
        <end position="27"/>
    </location>
</feature>
<dbReference type="Pfam" id="PF01225">
    <property type="entry name" value="Mur_ligase"/>
    <property type="match status" value="1"/>
</dbReference>
<dbReference type="SUPFAM" id="SSF63418">
    <property type="entry name" value="MurE/MurF N-terminal domain"/>
    <property type="match status" value="1"/>
</dbReference>
<feature type="domain" description="Mur ligase N-terminal catalytic" evidence="13">
    <location>
        <begin position="25"/>
        <end position="93"/>
    </location>
</feature>
<name>A0A7S9QBB2_9RHOB</name>
<dbReference type="RefSeq" id="WP_196102224.1">
    <property type="nucleotide sequence ID" value="NZ_CP064942.1"/>
</dbReference>
<dbReference type="GO" id="GO:0009252">
    <property type="term" value="P:peptidoglycan biosynthetic process"/>
    <property type="evidence" value="ECO:0007669"/>
    <property type="project" value="UniProtKB-UniRule"/>
</dbReference>
<keyword evidence="2 10" id="KW-0436">Ligase</keyword>
<evidence type="ECO:0000256" key="1">
    <source>
        <dbReference type="ARBA" id="ARBA00022490"/>
    </source>
</evidence>
<comment type="catalytic activity">
    <reaction evidence="10 11">
        <text>D-alanyl-D-alanine + UDP-N-acetyl-alpha-D-muramoyl-L-alanyl-gamma-D-glutamyl-meso-2,6-diaminopimelate + ATP = UDP-N-acetyl-alpha-D-muramoyl-L-alanyl-gamma-D-glutamyl-meso-2,6-diaminopimeloyl-D-alanyl-D-alanine + ADP + phosphate + H(+)</text>
        <dbReference type="Rhea" id="RHEA:28374"/>
        <dbReference type="ChEBI" id="CHEBI:15378"/>
        <dbReference type="ChEBI" id="CHEBI:30616"/>
        <dbReference type="ChEBI" id="CHEBI:43474"/>
        <dbReference type="ChEBI" id="CHEBI:57822"/>
        <dbReference type="ChEBI" id="CHEBI:61386"/>
        <dbReference type="ChEBI" id="CHEBI:83905"/>
        <dbReference type="ChEBI" id="CHEBI:456216"/>
        <dbReference type="EC" id="6.3.2.10"/>
    </reaction>
</comment>
<keyword evidence="6 10" id="KW-0133">Cell shape</keyword>
<protein>
    <recommendedName>
        <fullName evidence="10 11">UDP-N-acetylmuramoyl-tripeptide--D-alanyl-D-alanine ligase</fullName>
        <ecNumber evidence="10 11">6.3.2.10</ecNumber>
    </recommendedName>
    <alternativeName>
        <fullName evidence="10">D-alanyl-D-alanine-adding enzyme</fullName>
    </alternativeName>
</protein>
<feature type="domain" description="Mur ligase C-terminal" evidence="14">
    <location>
        <begin position="335"/>
        <end position="455"/>
    </location>
</feature>
<evidence type="ECO:0000313" key="16">
    <source>
        <dbReference type="EMBL" id="QPH53013.1"/>
    </source>
</evidence>
<evidence type="ECO:0000256" key="8">
    <source>
        <dbReference type="ARBA" id="ARBA00023306"/>
    </source>
</evidence>
<feature type="domain" description="Mur ligase central" evidence="15">
    <location>
        <begin position="107"/>
        <end position="296"/>
    </location>
</feature>
<dbReference type="SUPFAM" id="SSF53623">
    <property type="entry name" value="MurD-like peptide ligases, catalytic domain"/>
    <property type="match status" value="1"/>
</dbReference>
<dbReference type="AlphaFoldDB" id="A0A7S9QBB2"/>
<evidence type="ECO:0000256" key="7">
    <source>
        <dbReference type="ARBA" id="ARBA00022984"/>
    </source>
</evidence>
<dbReference type="KEGG" id="poz:I0K15_14540"/>
<keyword evidence="1 10" id="KW-0963">Cytoplasm</keyword>
<evidence type="ECO:0000256" key="12">
    <source>
        <dbReference type="SAM" id="MobiDB-lite"/>
    </source>
</evidence>
<sequence>MSALWTAEEAQEATGGTGPTGWSATGVSIDTRSLEPGDLFVALKDVRDGHDFVAQALEKGAAAALVSRRPEGVAEDAPLLMVDDVLPALEALAVAARARAKAKVVAVTGSVGKTGTKEMLRATLAAFGTVHAAEKSFNNHWGVPLTLARMPRDADFAVIEIGMNAPGEIAPLSRLARPHVGIVTTVAAVHAAAFRDVRGIAREKASILEGLEPGGTAVLNRDIETYPTLRYRALKVGARTTTFGAKGRPPFRLVSARISGATTVARARIRGHRLMFKLAAPGRHLAENAMAVLAAVEALGLDLAQAALALGHWQAPQGRGARWRVNLGEAALDGSIVLIDDAYNANPTSMGAAFEVLAAAAPKHDIGRVARGRRVAFLTDMLELGPKAAEFHAELAQHPALATCDRIHTAGPLMQALHHALPHDKRGEWHGEAEALARRAGRLLDAGDVALVKGSKGSKAALIVDAILKLGQATAAHEPDDEEP</sequence>
<keyword evidence="3 10" id="KW-0132">Cell division</keyword>
<evidence type="ECO:0000256" key="2">
    <source>
        <dbReference type="ARBA" id="ARBA00022598"/>
    </source>
</evidence>
<dbReference type="Gene3D" id="3.40.1190.10">
    <property type="entry name" value="Mur-like, catalytic domain"/>
    <property type="match status" value="1"/>
</dbReference>
<dbReference type="GO" id="GO:0005524">
    <property type="term" value="F:ATP binding"/>
    <property type="evidence" value="ECO:0007669"/>
    <property type="project" value="UniProtKB-UniRule"/>
</dbReference>
<reference evidence="16 17" key="1">
    <citation type="submission" date="2020-11" db="EMBL/GenBank/DDBJ databases">
        <title>Description of Pontivivens ytuae sp. nov. isolated from deep sea sediment of Mariana Trench.</title>
        <authorList>
            <person name="Wang Z."/>
            <person name="Sun Q.-L."/>
            <person name="Xu X.-D."/>
            <person name="Tang Y.-Z."/>
            <person name="Zhang J."/>
        </authorList>
    </citation>
    <scope>NUCLEOTIDE SEQUENCE [LARGE SCALE GENOMIC DNA]</scope>
    <source>
        <strain evidence="16 17">MT2928</strain>
    </source>
</reference>
<dbReference type="GO" id="GO:0051301">
    <property type="term" value="P:cell division"/>
    <property type="evidence" value="ECO:0007669"/>
    <property type="project" value="UniProtKB-KW"/>
</dbReference>
<keyword evidence="8 10" id="KW-0131">Cell cycle</keyword>
<keyword evidence="9 10" id="KW-0961">Cell wall biogenesis/degradation</keyword>
<dbReference type="EMBL" id="CP064942">
    <property type="protein sequence ID" value="QPH53013.1"/>
    <property type="molecule type" value="Genomic_DNA"/>
</dbReference>
<dbReference type="PANTHER" id="PTHR43024">
    <property type="entry name" value="UDP-N-ACETYLMURAMOYL-TRIPEPTIDE--D-ALANYL-D-ALANINE LIGASE"/>
    <property type="match status" value="1"/>
</dbReference>
<comment type="pathway">
    <text evidence="10 11">Cell wall biogenesis; peptidoglycan biosynthesis.</text>
</comment>
<comment type="function">
    <text evidence="10 11">Involved in cell wall formation. Catalyzes the final step in the synthesis of UDP-N-acetylmuramoyl-pentapeptide, the precursor of murein.</text>
</comment>
<dbReference type="GO" id="GO:0005737">
    <property type="term" value="C:cytoplasm"/>
    <property type="evidence" value="ECO:0007669"/>
    <property type="project" value="UniProtKB-SubCell"/>
</dbReference>
<dbReference type="InterPro" id="IPR005863">
    <property type="entry name" value="UDP-N-AcMur_synth"/>
</dbReference>
<dbReference type="GO" id="GO:0008360">
    <property type="term" value="P:regulation of cell shape"/>
    <property type="evidence" value="ECO:0007669"/>
    <property type="project" value="UniProtKB-KW"/>
</dbReference>
<proteinExistence type="inferred from homology"/>
<dbReference type="NCBIfam" id="TIGR01143">
    <property type="entry name" value="murF"/>
    <property type="match status" value="1"/>
</dbReference>
<evidence type="ECO:0000256" key="10">
    <source>
        <dbReference type="HAMAP-Rule" id="MF_02019"/>
    </source>
</evidence>
<accession>A0A7S9QBB2</accession>
<evidence type="ECO:0000259" key="15">
    <source>
        <dbReference type="Pfam" id="PF08245"/>
    </source>
</evidence>
<dbReference type="InterPro" id="IPR004101">
    <property type="entry name" value="Mur_ligase_C"/>
</dbReference>
<dbReference type="Proteomes" id="UP000594800">
    <property type="component" value="Chromosome"/>
</dbReference>
<evidence type="ECO:0000256" key="6">
    <source>
        <dbReference type="ARBA" id="ARBA00022960"/>
    </source>
</evidence>
<dbReference type="InterPro" id="IPR000713">
    <property type="entry name" value="Mur_ligase_N"/>
</dbReference>
<keyword evidence="7 10" id="KW-0573">Peptidoglycan synthesis</keyword>
<dbReference type="SUPFAM" id="SSF53244">
    <property type="entry name" value="MurD-like peptide ligases, peptide-binding domain"/>
    <property type="match status" value="1"/>
</dbReference>
<evidence type="ECO:0000313" key="17">
    <source>
        <dbReference type="Proteomes" id="UP000594800"/>
    </source>
</evidence>
<dbReference type="InterPro" id="IPR013221">
    <property type="entry name" value="Mur_ligase_cen"/>
</dbReference>
<organism evidence="16 17">
    <name type="scientific">Pontivivens ytuae</name>
    <dbReference type="NCBI Taxonomy" id="2789856"/>
    <lineage>
        <taxon>Bacteria</taxon>
        <taxon>Pseudomonadati</taxon>
        <taxon>Pseudomonadota</taxon>
        <taxon>Alphaproteobacteria</taxon>
        <taxon>Rhodobacterales</taxon>
        <taxon>Paracoccaceae</taxon>
        <taxon>Pontivivens</taxon>
    </lineage>
</organism>
<comment type="caution">
    <text evidence="10">Lacks conserved residue(s) required for the propagation of feature annotation.</text>
</comment>
<evidence type="ECO:0000256" key="11">
    <source>
        <dbReference type="RuleBase" id="RU004136"/>
    </source>
</evidence>
<evidence type="ECO:0000256" key="3">
    <source>
        <dbReference type="ARBA" id="ARBA00022618"/>
    </source>
</evidence>
<evidence type="ECO:0000256" key="5">
    <source>
        <dbReference type="ARBA" id="ARBA00022840"/>
    </source>
</evidence>